<dbReference type="EMBL" id="CP019290">
    <property type="protein sequence ID" value="AXX58392.1"/>
    <property type="molecule type" value="Genomic_DNA"/>
</dbReference>
<evidence type="ECO:0000313" key="3">
    <source>
        <dbReference type="Proteomes" id="UP000263418"/>
    </source>
</evidence>
<sequence>MKLVFFLCGFALCFSQASFSKDNFLRNEYNLGEILDAIKFDANNDSIEDFILAANQITVENSDQTYVITSNLDEIQCKAHVNSDQKETKLLILHGQSREVHRLSQAHLILPCVGDFHGVKYGMSFISQQALSKSLGYDLVSDPNQMLVVIPTEAGIDTYLYWTGERYQLFYPQKNPKRRPSFDGLLLYWLTLSFTRRCTL</sequence>
<accession>A0AAN1UAK9</accession>
<dbReference type="RefSeq" id="WP_226048950.1">
    <property type="nucleotide sequence ID" value="NZ_CP019290.1"/>
</dbReference>
<proteinExistence type="predicted"/>
<reference evidence="2 3" key="1">
    <citation type="submission" date="2017-01" db="EMBL/GenBank/DDBJ databases">
        <title>Complete Genome Sequence of Vibrio vulnificus FORC_053.</title>
        <authorList>
            <consortium name="Food-borne Pathogen Omics Research Center"/>
            <person name="Chung H.Y."/>
            <person name="Na E.J."/>
            <person name="Song J.S."/>
            <person name="Kim H."/>
            <person name="Lee J.-H."/>
            <person name="Ryu S."/>
            <person name="Choi S.H."/>
        </authorList>
    </citation>
    <scope>NUCLEOTIDE SEQUENCE [LARGE SCALE GENOMIC DNA]</scope>
    <source>
        <strain evidence="2 3">FORC_053</strain>
    </source>
</reference>
<organism evidence="2 3">
    <name type="scientific">Vibrio vulnificus</name>
    <dbReference type="NCBI Taxonomy" id="672"/>
    <lineage>
        <taxon>Bacteria</taxon>
        <taxon>Pseudomonadati</taxon>
        <taxon>Pseudomonadota</taxon>
        <taxon>Gammaproteobacteria</taxon>
        <taxon>Vibrionales</taxon>
        <taxon>Vibrionaceae</taxon>
        <taxon>Vibrio</taxon>
    </lineage>
</organism>
<evidence type="ECO:0000313" key="2">
    <source>
        <dbReference type="EMBL" id="AXX58392.1"/>
    </source>
</evidence>
<protein>
    <submittedName>
        <fullName evidence="2">Uncharacterized protein</fullName>
    </submittedName>
</protein>
<gene>
    <name evidence="2" type="ORF">FORC53_0053</name>
</gene>
<name>A0AAN1UAK9_VIBVL</name>
<feature type="signal peptide" evidence="1">
    <location>
        <begin position="1"/>
        <end position="20"/>
    </location>
</feature>
<dbReference type="AlphaFoldDB" id="A0AAN1UAK9"/>
<evidence type="ECO:0000256" key="1">
    <source>
        <dbReference type="SAM" id="SignalP"/>
    </source>
</evidence>
<feature type="chain" id="PRO_5042947418" evidence="1">
    <location>
        <begin position="21"/>
        <end position="200"/>
    </location>
</feature>
<keyword evidence="1" id="KW-0732">Signal</keyword>
<dbReference type="Proteomes" id="UP000263418">
    <property type="component" value="Chromosome 1"/>
</dbReference>